<sequence length="81" mass="8489">MNELPSQEIVAQVWAMVSPYISGGWAMLQCLWNESPKPVLIGVVVGMLLARVVRGILIVGVVAACAMVAVRVFGVAVPGLG</sequence>
<reference evidence="2 3" key="1">
    <citation type="submission" date="2015-11" db="EMBL/GenBank/DDBJ databases">
        <authorList>
            <person name="Sahl J."/>
            <person name="Wagner D."/>
            <person name="Keim P."/>
        </authorList>
    </citation>
    <scope>NUCLEOTIDE SEQUENCE [LARGE SCALE GENOMIC DNA]</scope>
    <source>
        <strain evidence="2 3">BDU18</strain>
    </source>
</reference>
<gene>
    <name evidence="2" type="ORF">WS72_19165</name>
</gene>
<evidence type="ECO:0000313" key="3">
    <source>
        <dbReference type="Proteomes" id="UP000070255"/>
    </source>
</evidence>
<keyword evidence="1" id="KW-0472">Membrane</keyword>
<dbReference type="EMBL" id="LNJQ01000003">
    <property type="protein sequence ID" value="KWZ39533.1"/>
    <property type="molecule type" value="Genomic_DNA"/>
</dbReference>
<keyword evidence="3" id="KW-1185">Reference proteome</keyword>
<protein>
    <submittedName>
        <fullName evidence="2">Uncharacterized protein</fullName>
    </submittedName>
</protein>
<keyword evidence="1" id="KW-0812">Transmembrane</keyword>
<dbReference type="RefSeq" id="WP_059647395.1">
    <property type="nucleotide sequence ID" value="NZ_CP013423.1"/>
</dbReference>
<evidence type="ECO:0000313" key="2">
    <source>
        <dbReference type="EMBL" id="KWZ39533.1"/>
    </source>
</evidence>
<name>A0ABR5TBF2_9BURK</name>
<evidence type="ECO:0000256" key="1">
    <source>
        <dbReference type="SAM" id="Phobius"/>
    </source>
</evidence>
<accession>A0ABR5TBF2</accession>
<comment type="caution">
    <text evidence="2">The sequence shown here is derived from an EMBL/GenBank/DDBJ whole genome shotgun (WGS) entry which is preliminary data.</text>
</comment>
<feature type="transmembrane region" description="Helical" evidence="1">
    <location>
        <begin position="39"/>
        <end position="70"/>
    </location>
</feature>
<feature type="transmembrane region" description="Helical" evidence="1">
    <location>
        <begin position="12"/>
        <end position="32"/>
    </location>
</feature>
<organism evidence="2 3">
    <name type="scientific">Burkholderia savannae</name>
    <dbReference type="NCBI Taxonomy" id="1637837"/>
    <lineage>
        <taxon>Bacteria</taxon>
        <taxon>Pseudomonadati</taxon>
        <taxon>Pseudomonadota</taxon>
        <taxon>Betaproteobacteria</taxon>
        <taxon>Burkholderiales</taxon>
        <taxon>Burkholderiaceae</taxon>
        <taxon>Burkholderia</taxon>
        <taxon>pseudomallei group</taxon>
    </lineage>
</organism>
<keyword evidence="1" id="KW-1133">Transmembrane helix</keyword>
<dbReference type="Proteomes" id="UP000070255">
    <property type="component" value="Unassembled WGS sequence"/>
</dbReference>
<proteinExistence type="predicted"/>